<comment type="caution">
    <text evidence="1">The sequence shown here is derived from an EMBL/GenBank/DDBJ whole genome shotgun (WGS) entry which is preliminary data.</text>
</comment>
<protein>
    <submittedName>
        <fullName evidence="1">Uncharacterized protein</fullName>
    </submittedName>
</protein>
<reference evidence="1 2" key="1">
    <citation type="submission" date="2014-08" db="EMBL/GenBank/DDBJ databases">
        <title>Porphyromonas crevioricanis strain:COT-253_OH1447 Genome sequencing.</title>
        <authorList>
            <person name="Wallis C."/>
            <person name="Deusch O."/>
            <person name="O'Flynn C."/>
            <person name="Davis I."/>
            <person name="Jospin G."/>
            <person name="Darling A.E."/>
            <person name="Coil D.A."/>
            <person name="Alexiev A."/>
            <person name="Horsfall A."/>
            <person name="Kirkwood N."/>
            <person name="Harris S."/>
            <person name="Eisen J.A."/>
        </authorList>
    </citation>
    <scope>NUCLEOTIDE SEQUENCE [LARGE SCALE GENOMIC DNA]</scope>
    <source>
        <strain evidence="2">COT-253 OH1447</strain>
    </source>
</reference>
<proteinExistence type="predicted"/>
<accession>A0AB34PFA6</accession>
<gene>
    <name evidence="1" type="ORF">HQ38_08385</name>
</gene>
<organism evidence="1 2">
    <name type="scientific">Porphyromonas crevioricanis</name>
    <dbReference type="NCBI Taxonomy" id="393921"/>
    <lineage>
        <taxon>Bacteria</taxon>
        <taxon>Pseudomonadati</taxon>
        <taxon>Bacteroidota</taxon>
        <taxon>Bacteroidia</taxon>
        <taxon>Bacteroidales</taxon>
        <taxon>Porphyromonadaceae</taxon>
        <taxon>Porphyromonas</taxon>
    </lineage>
</organism>
<evidence type="ECO:0000313" key="2">
    <source>
        <dbReference type="Proteomes" id="UP000030136"/>
    </source>
</evidence>
<dbReference type="EMBL" id="JQJC01000023">
    <property type="protein sequence ID" value="KGN93778.1"/>
    <property type="molecule type" value="Genomic_DNA"/>
</dbReference>
<dbReference type="AlphaFoldDB" id="A0AB34PFA6"/>
<sequence length="60" mass="7133">MPLFFLCFRTKDSQNANLNPDTLVFLYFDKLLLQPDNAKQRLPTLQWVVSDFSYPSSEYR</sequence>
<evidence type="ECO:0000313" key="1">
    <source>
        <dbReference type="EMBL" id="KGN93778.1"/>
    </source>
</evidence>
<name>A0AB34PFA6_9PORP</name>
<dbReference type="Proteomes" id="UP000030136">
    <property type="component" value="Unassembled WGS sequence"/>
</dbReference>